<name>A0ABD3ATN6_9GENT</name>
<dbReference type="Proteomes" id="UP001630127">
    <property type="component" value="Unassembled WGS sequence"/>
</dbReference>
<organism evidence="1 2">
    <name type="scientific">Cinchona calisaya</name>
    <dbReference type="NCBI Taxonomy" id="153742"/>
    <lineage>
        <taxon>Eukaryota</taxon>
        <taxon>Viridiplantae</taxon>
        <taxon>Streptophyta</taxon>
        <taxon>Embryophyta</taxon>
        <taxon>Tracheophyta</taxon>
        <taxon>Spermatophyta</taxon>
        <taxon>Magnoliopsida</taxon>
        <taxon>eudicotyledons</taxon>
        <taxon>Gunneridae</taxon>
        <taxon>Pentapetalae</taxon>
        <taxon>asterids</taxon>
        <taxon>lamiids</taxon>
        <taxon>Gentianales</taxon>
        <taxon>Rubiaceae</taxon>
        <taxon>Cinchonoideae</taxon>
        <taxon>Cinchoneae</taxon>
        <taxon>Cinchona</taxon>
    </lineage>
</organism>
<evidence type="ECO:0000313" key="2">
    <source>
        <dbReference type="Proteomes" id="UP001630127"/>
    </source>
</evidence>
<accession>A0ABD3ATN6</accession>
<keyword evidence="2" id="KW-1185">Reference proteome</keyword>
<dbReference type="AlphaFoldDB" id="A0ABD3ATN6"/>
<sequence length="115" mass="12965">MGSKEQEKEAIAGIQKNKVAEIQSREEVTILMDEPKEHLPENDDERIIERPDVKFAISTKVKKGIQVDQEVGGLAESKVFHLLSDIGEEHAVFDHAELQPNPVQVKLQAEGLRER</sequence>
<gene>
    <name evidence="1" type="ORF">ACH5RR_003041</name>
</gene>
<evidence type="ECO:0000313" key="1">
    <source>
        <dbReference type="EMBL" id="KAL3534580.1"/>
    </source>
</evidence>
<comment type="caution">
    <text evidence="1">The sequence shown here is derived from an EMBL/GenBank/DDBJ whole genome shotgun (WGS) entry which is preliminary data.</text>
</comment>
<proteinExistence type="predicted"/>
<reference evidence="1 2" key="1">
    <citation type="submission" date="2024-11" db="EMBL/GenBank/DDBJ databases">
        <title>A near-complete genome assembly of Cinchona calisaya.</title>
        <authorList>
            <person name="Lian D.C."/>
            <person name="Zhao X.W."/>
            <person name="Wei L."/>
        </authorList>
    </citation>
    <scope>NUCLEOTIDE SEQUENCE [LARGE SCALE GENOMIC DNA]</scope>
    <source>
        <tissue evidence="1">Nenye</tissue>
    </source>
</reference>
<dbReference type="EMBL" id="JBJUIK010000002">
    <property type="protein sequence ID" value="KAL3534580.1"/>
    <property type="molecule type" value="Genomic_DNA"/>
</dbReference>
<protein>
    <submittedName>
        <fullName evidence="1">Uncharacterized protein</fullName>
    </submittedName>
</protein>